<accession>A0ABQ4GA16</accession>
<feature type="region of interest" description="Disordered" evidence="1">
    <location>
        <begin position="182"/>
        <end position="220"/>
    </location>
</feature>
<evidence type="ECO:0000256" key="2">
    <source>
        <dbReference type="SAM" id="Phobius"/>
    </source>
</evidence>
<dbReference type="InterPro" id="IPR038507">
    <property type="entry name" value="YcnI-like_sf"/>
</dbReference>
<evidence type="ECO:0000313" key="6">
    <source>
        <dbReference type="Proteomes" id="UP000603904"/>
    </source>
</evidence>
<reference evidence="5 6" key="1">
    <citation type="submission" date="2021-01" db="EMBL/GenBank/DDBJ databases">
        <title>Whole genome shotgun sequence of Microbispora corallina NBRC 16416.</title>
        <authorList>
            <person name="Komaki H."/>
            <person name="Tamura T."/>
        </authorList>
    </citation>
    <scope>NUCLEOTIDE SEQUENCE [LARGE SCALE GENOMIC DNA]</scope>
    <source>
        <strain evidence="5 6">NBRC 16416</strain>
    </source>
</reference>
<keyword evidence="3" id="KW-0732">Signal</keyword>
<organism evidence="5 6">
    <name type="scientific">Microbispora corallina</name>
    <dbReference type="NCBI Taxonomy" id="83302"/>
    <lineage>
        <taxon>Bacteria</taxon>
        <taxon>Bacillati</taxon>
        <taxon>Actinomycetota</taxon>
        <taxon>Actinomycetes</taxon>
        <taxon>Streptosporangiales</taxon>
        <taxon>Streptosporangiaceae</taxon>
        <taxon>Microbispora</taxon>
    </lineage>
</organism>
<evidence type="ECO:0000256" key="3">
    <source>
        <dbReference type="SAM" id="SignalP"/>
    </source>
</evidence>
<dbReference type="Pfam" id="PF07987">
    <property type="entry name" value="DUF1775"/>
    <property type="match status" value="1"/>
</dbReference>
<keyword evidence="2" id="KW-0812">Transmembrane</keyword>
<feature type="chain" id="PRO_5046460779" evidence="3">
    <location>
        <begin position="31"/>
        <end position="250"/>
    </location>
</feature>
<evidence type="ECO:0000313" key="5">
    <source>
        <dbReference type="EMBL" id="GIH43890.1"/>
    </source>
</evidence>
<protein>
    <submittedName>
        <fullName evidence="5">Membrane protein</fullName>
    </submittedName>
</protein>
<evidence type="ECO:0000256" key="1">
    <source>
        <dbReference type="SAM" id="MobiDB-lite"/>
    </source>
</evidence>
<evidence type="ECO:0000259" key="4">
    <source>
        <dbReference type="Pfam" id="PF07987"/>
    </source>
</evidence>
<feature type="transmembrane region" description="Helical" evidence="2">
    <location>
        <begin position="225"/>
        <end position="245"/>
    </location>
</feature>
<gene>
    <name evidence="5" type="ORF">Mco01_68900</name>
</gene>
<keyword evidence="6" id="KW-1185">Reference proteome</keyword>
<keyword evidence="2" id="KW-0472">Membrane</keyword>
<dbReference type="Proteomes" id="UP000603904">
    <property type="component" value="Unassembled WGS sequence"/>
</dbReference>
<dbReference type="RefSeq" id="WP_204060936.1">
    <property type="nucleotide sequence ID" value="NZ_BAAAGP010000013.1"/>
</dbReference>
<name>A0ABQ4GA16_9ACTN</name>
<feature type="domain" description="YncI copper-binding" evidence="4">
    <location>
        <begin position="31"/>
        <end position="177"/>
    </location>
</feature>
<dbReference type="CDD" id="cd08545">
    <property type="entry name" value="YcnI_like"/>
    <property type="match status" value="1"/>
</dbReference>
<proteinExistence type="predicted"/>
<feature type="signal peptide" evidence="3">
    <location>
        <begin position="1"/>
        <end position="30"/>
    </location>
</feature>
<dbReference type="EMBL" id="BOOC01000048">
    <property type="protein sequence ID" value="GIH43890.1"/>
    <property type="molecule type" value="Genomic_DNA"/>
</dbReference>
<comment type="caution">
    <text evidence="5">The sequence shown here is derived from an EMBL/GenBank/DDBJ whole genome shotgun (WGS) entry which is preliminary data.</text>
</comment>
<dbReference type="InterPro" id="IPR012533">
    <property type="entry name" value="YcnI-copper_dom"/>
</dbReference>
<keyword evidence="2" id="KW-1133">Transmembrane helix</keyword>
<dbReference type="Gene3D" id="2.60.40.2230">
    <property type="entry name" value="Uncharacterised protein YcnI-like PF07987, DUF1775"/>
    <property type="match status" value="1"/>
</dbReference>
<sequence>MALSAITRRAATVTAGALALTLGLALPALAHVTINPGTAEKGGWTKIAFRVPNERDDAATTKVEVDFPTDHPLPFVSVRPVPGWEVKLTQGKLPKPVVDDDGDKVTESVLKITWSGGKIDPGQFQEFEASVGPLPTNVDSLQFPTTQTYSSGETVTWADAPKADGSEAEHPVPTLQLVAASGDDAAGGHHDGGTPMPAGSADPSVAAVREDAHSSASDSDGTARLLAGIGIVVGIAGTAVGVAGLRRSRA</sequence>